<accession>A0AAV6TZ69</accession>
<protein>
    <recommendedName>
        <fullName evidence="3">Retrovirus-related Pol polyprotein from transposon TNT 1-94</fullName>
    </recommendedName>
</protein>
<keyword evidence="2" id="KW-1185">Reference proteome</keyword>
<evidence type="ECO:0000313" key="2">
    <source>
        <dbReference type="Proteomes" id="UP000827092"/>
    </source>
</evidence>
<gene>
    <name evidence="1" type="ORF">JTE90_028597</name>
</gene>
<evidence type="ECO:0008006" key="3">
    <source>
        <dbReference type="Google" id="ProtNLM"/>
    </source>
</evidence>
<reference evidence="1 2" key="1">
    <citation type="journal article" date="2022" name="Nat. Ecol. Evol.">
        <title>A masculinizing supergene underlies an exaggerated male reproductive morph in a spider.</title>
        <authorList>
            <person name="Hendrickx F."/>
            <person name="De Corte Z."/>
            <person name="Sonet G."/>
            <person name="Van Belleghem S.M."/>
            <person name="Kostlbacher S."/>
            <person name="Vangestel C."/>
        </authorList>
    </citation>
    <scope>NUCLEOTIDE SEQUENCE [LARGE SCALE GENOMIC DNA]</scope>
    <source>
        <strain evidence="1">W744_W776</strain>
    </source>
</reference>
<evidence type="ECO:0000313" key="1">
    <source>
        <dbReference type="EMBL" id="KAG8176615.1"/>
    </source>
</evidence>
<dbReference type="PANTHER" id="PTHR35317:SF29">
    <property type="entry name" value="CCHC-TYPE DOMAIN-CONTAINING PROTEIN"/>
    <property type="match status" value="1"/>
</dbReference>
<dbReference type="PANTHER" id="PTHR35317">
    <property type="entry name" value="OS04G0629600 PROTEIN"/>
    <property type="match status" value="1"/>
</dbReference>
<proteinExistence type="predicted"/>
<comment type="caution">
    <text evidence="1">The sequence shown here is derived from an EMBL/GenBank/DDBJ whole genome shotgun (WGS) entry which is preliminary data.</text>
</comment>
<dbReference type="Proteomes" id="UP000827092">
    <property type="component" value="Unassembled WGS sequence"/>
</dbReference>
<sequence length="170" mass="18935">MNLGPNSGNTSSRSAVSMGIFNGEGYSIWKRRMRATMVAKDLDAHLDADPPPDDNAAVIKARKAYALLIQFIGDDILSTMQTETTAATVWKRLEDQYDKSGKGTVGQMLTRKRLMTVKKTRDVGMREHLDHISKLDSDLRSTGATVSDEDLMVYMLMSLPKEYESTRTAL</sequence>
<organism evidence="1 2">
    <name type="scientific">Oedothorax gibbosus</name>
    <dbReference type="NCBI Taxonomy" id="931172"/>
    <lineage>
        <taxon>Eukaryota</taxon>
        <taxon>Metazoa</taxon>
        <taxon>Ecdysozoa</taxon>
        <taxon>Arthropoda</taxon>
        <taxon>Chelicerata</taxon>
        <taxon>Arachnida</taxon>
        <taxon>Araneae</taxon>
        <taxon>Araneomorphae</taxon>
        <taxon>Entelegynae</taxon>
        <taxon>Araneoidea</taxon>
        <taxon>Linyphiidae</taxon>
        <taxon>Erigoninae</taxon>
        <taxon>Oedothorax</taxon>
    </lineage>
</organism>
<dbReference type="EMBL" id="JAFNEN010000862">
    <property type="protein sequence ID" value="KAG8176615.1"/>
    <property type="molecule type" value="Genomic_DNA"/>
</dbReference>
<name>A0AAV6TZ69_9ARAC</name>
<dbReference type="AlphaFoldDB" id="A0AAV6TZ69"/>
<dbReference type="Pfam" id="PF14223">
    <property type="entry name" value="Retrotran_gag_2"/>
    <property type="match status" value="1"/>
</dbReference>